<keyword evidence="1 4" id="KW-0479">Metal-binding</keyword>
<feature type="binding site" evidence="4">
    <location>
        <position position="215"/>
    </location>
    <ligand>
        <name>Zn(2+)</name>
        <dbReference type="ChEBI" id="CHEBI:29105"/>
    </ligand>
</feature>
<feature type="binding site" evidence="4">
    <location>
        <position position="304"/>
    </location>
    <ligand>
        <name>Zn(2+)</name>
        <dbReference type="ChEBI" id="CHEBI:29105"/>
    </ligand>
</feature>
<comment type="catalytic activity">
    <reaction evidence="4">
        <text>S-adenosyl-L-homocysteine + H2O + H(+) = S-inosyl-L-homocysteine + NH4(+)</text>
        <dbReference type="Rhea" id="RHEA:20716"/>
        <dbReference type="ChEBI" id="CHEBI:15377"/>
        <dbReference type="ChEBI" id="CHEBI:15378"/>
        <dbReference type="ChEBI" id="CHEBI:28938"/>
        <dbReference type="ChEBI" id="CHEBI:57856"/>
        <dbReference type="ChEBI" id="CHEBI:57985"/>
        <dbReference type="EC" id="3.5.4.28"/>
    </reaction>
</comment>
<proteinExistence type="inferred from homology"/>
<dbReference type="SUPFAM" id="SSF51338">
    <property type="entry name" value="Composite domain of metallo-dependent hydrolases"/>
    <property type="match status" value="1"/>
</dbReference>
<feature type="binding site" evidence="4">
    <location>
        <position position="218"/>
    </location>
    <ligand>
        <name>substrate</name>
    </ligand>
</feature>
<dbReference type="InterPro" id="IPR006680">
    <property type="entry name" value="Amidohydro-rel"/>
</dbReference>
<dbReference type="GO" id="GO:0050270">
    <property type="term" value="F:S-adenosylhomocysteine deaminase activity"/>
    <property type="evidence" value="ECO:0007669"/>
    <property type="project" value="UniProtKB-UniRule"/>
</dbReference>
<dbReference type="PANTHER" id="PTHR43794">
    <property type="entry name" value="AMINOHYDROLASE SSNA-RELATED"/>
    <property type="match status" value="1"/>
</dbReference>
<comment type="similarity">
    <text evidence="4">Belongs to the metallo-dependent hydrolases superfamily. MTA/SAH deaminase family.</text>
</comment>
<dbReference type="AlphaFoldDB" id="A0A268P3X3"/>
<sequence length="434" mass="48383">MKTIIKNAKVITMNEARTIHEHCYVVIEDGVFTAIEHGEPAEEAAKGANVVNADKKWLMPGLINTHGHTGMSLFRGVSDDLPLSKWLAEHIWPLEQKLDQKAVEAARLLSMVEMIESGTTTFLEMYHLHLDDFAAAVEEAGMRATLMRSVIGLCSKEEQEEKLAESLGFARRWHKQANGRIQTMLAPHAPYTCPPDYIERIVEAARQEGLPVHMHLAETRKEIHDYMDEYGMHPVELLQERDLLSGTEWLFAHGVHMHEQHYELLGAHQAAVSHNPKSNLKLGSGIAQVASMQKHGIVVSLGTDSVASNNALDLFEEMRTAVLLQRGINEQADIVTTWEGLNMATSNGAKALRFANLGTIEVGQQADFIMLNPEQAHLHPSSQAVSHLVFAAKGSDVTDVYVQGAPLMKDKQLLTLDKERILKEANEQLRRLQQ</sequence>
<dbReference type="EC" id="3.5.4.28" evidence="4"/>
<comment type="cofactor">
    <cofactor evidence="4">
        <name>Zn(2+)</name>
        <dbReference type="ChEBI" id="CHEBI:29105"/>
    </cofactor>
    <text evidence="4">Binds 1 zinc ion per subunit.</text>
</comment>
<evidence type="ECO:0000256" key="4">
    <source>
        <dbReference type="HAMAP-Rule" id="MF_01281"/>
    </source>
</evidence>
<dbReference type="InterPro" id="IPR032466">
    <property type="entry name" value="Metal_Hydrolase"/>
</dbReference>
<evidence type="ECO:0000313" key="7">
    <source>
        <dbReference type="Proteomes" id="UP000216207"/>
    </source>
</evidence>
<dbReference type="Gene3D" id="2.30.40.10">
    <property type="entry name" value="Urease, subunit C, domain 1"/>
    <property type="match status" value="1"/>
</dbReference>
<dbReference type="GO" id="GO:0046872">
    <property type="term" value="F:metal ion binding"/>
    <property type="evidence" value="ECO:0007669"/>
    <property type="project" value="UniProtKB-KW"/>
</dbReference>
<comment type="function">
    <text evidence="4">Catalyzes the deamination of 5-methylthioadenosine and S-adenosyl-L-homocysteine into 5-methylthioinosine and S-inosyl-L-homocysteine, respectively. Is also able to deaminate adenosine.</text>
</comment>
<feature type="binding site" evidence="4">
    <location>
        <position position="95"/>
    </location>
    <ligand>
        <name>substrate</name>
    </ligand>
</feature>
<comment type="caution">
    <text evidence="6">The sequence shown here is derived from an EMBL/GenBank/DDBJ whole genome shotgun (WGS) entry which is preliminary data.</text>
</comment>
<dbReference type="InterPro" id="IPR023512">
    <property type="entry name" value="Deaminase_MtaD/DadD"/>
</dbReference>
<gene>
    <name evidence="4" type="primary">mtaD</name>
    <name evidence="6" type="ORF">CHH72_03000</name>
</gene>
<feature type="binding site" evidence="4">
    <location>
        <position position="148"/>
    </location>
    <ligand>
        <name>substrate</name>
    </ligand>
</feature>
<feature type="binding site" evidence="4">
    <location>
        <position position="66"/>
    </location>
    <ligand>
        <name>Zn(2+)</name>
        <dbReference type="ChEBI" id="CHEBI:29105"/>
    </ligand>
</feature>
<dbReference type="InterPro" id="IPR011059">
    <property type="entry name" value="Metal-dep_hydrolase_composite"/>
</dbReference>
<dbReference type="Gene3D" id="3.20.20.140">
    <property type="entry name" value="Metal-dependent hydrolases"/>
    <property type="match status" value="1"/>
</dbReference>
<reference evidence="6 7" key="1">
    <citation type="submission" date="2017-07" db="EMBL/GenBank/DDBJ databases">
        <title>Isolation and whole genome analysis of endospore-forming bacteria from heroin.</title>
        <authorList>
            <person name="Kalinowski J."/>
            <person name="Ahrens B."/>
            <person name="Al-Dilaimi A."/>
            <person name="Winkler A."/>
            <person name="Wibberg D."/>
            <person name="Schleenbecker U."/>
            <person name="Ruckert C."/>
            <person name="Wolfel R."/>
            <person name="Grass G."/>
        </authorList>
    </citation>
    <scope>NUCLEOTIDE SEQUENCE [LARGE SCALE GENOMIC DNA]</scope>
    <source>
        <strain evidence="6 7">7539</strain>
    </source>
</reference>
<feature type="binding site" evidence="4">
    <location>
        <position position="304"/>
    </location>
    <ligand>
        <name>substrate</name>
    </ligand>
</feature>
<comment type="catalytic activity">
    <reaction evidence="4">
        <text>S-methyl-5'-thioadenosine + H2O + H(+) = S-methyl-5'-thioinosine + NH4(+)</text>
        <dbReference type="Rhea" id="RHEA:25025"/>
        <dbReference type="ChEBI" id="CHEBI:15377"/>
        <dbReference type="ChEBI" id="CHEBI:15378"/>
        <dbReference type="ChEBI" id="CHEBI:17509"/>
        <dbReference type="ChEBI" id="CHEBI:28938"/>
        <dbReference type="ChEBI" id="CHEBI:48595"/>
        <dbReference type="EC" id="3.5.4.31"/>
    </reaction>
</comment>
<dbReference type="RefSeq" id="WP_095326122.1">
    <property type="nucleotide sequence ID" value="NZ_NPCC01000005.1"/>
</dbReference>
<dbReference type="HAMAP" id="MF_01281">
    <property type="entry name" value="MTA_SAH_deamin"/>
    <property type="match status" value="1"/>
</dbReference>
<evidence type="ECO:0000256" key="2">
    <source>
        <dbReference type="ARBA" id="ARBA00022801"/>
    </source>
</evidence>
<comment type="caution">
    <text evidence="4">Lacks conserved residue(s) required for the propagation of feature annotation.</text>
</comment>
<keyword evidence="3 4" id="KW-0862">Zinc</keyword>
<evidence type="ECO:0000313" key="6">
    <source>
        <dbReference type="EMBL" id="PAE89970.1"/>
    </source>
</evidence>
<keyword evidence="2 4" id="KW-0378">Hydrolase</keyword>
<dbReference type="Pfam" id="PF01979">
    <property type="entry name" value="Amidohydro_1"/>
    <property type="match status" value="1"/>
</dbReference>
<dbReference type="PANTHER" id="PTHR43794:SF11">
    <property type="entry name" value="AMIDOHYDROLASE-RELATED DOMAIN-CONTAINING PROTEIN"/>
    <property type="match status" value="1"/>
</dbReference>
<evidence type="ECO:0000256" key="1">
    <source>
        <dbReference type="ARBA" id="ARBA00022723"/>
    </source>
</evidence>
<feature type="binding site" evidence="4">
    <location>
        <position position="68"/>
    </location>
    <ligand>
        <name>Zn(2+)</name>
        <dbReference type="ChEBI" id="CHEBI:29105"/>
    </ligand>
</feature>
<dbReference type="CDD" id="cd01298">
    <property type="entry name" value="ATZ_TRZ_like"/>
    <property type="match status" value="1"/>
</dbReference>
<dbReference type="GO" id="GO:0090614">
    <property type="term" value="F:5'-methylthioadenosine deaminase activity"/>
    <property type="evidence" value="ECO:0007669"/>
    <property type="project" value="UniProtKB-UniRule"/>
</dbReference>
<organism evidence="6 7">
    <name type="scientific">Shouchella clausii</name>
    <name type="common">Alkalihalobacillus clausii</name>
    <dbReference type="NCBI Taxonomy" id="79880"/>
    <lineage>
        <taxon>Bacteria</taxon>
        <taxon>Bacillati</taxon>
        <taxon>Bacillota</taxon>
        <taxon>Bacilli</taxon>
        <taxon>Bacillales</taxon>
        <taxon>Bacillaceae</taxon>
        <taxon>Shouchella</taxon>
    </lineage>
</organism>
<name>A0A268P3X3_SHOCL</name>
<accession>A0A268P3X3</accession>
<dbReference type="Proteomes" id="UP000216207">
    <property type="component" value="Unassembled WGS sequence"/>
</dbReference>
<evidence type="ECO:0000256" key="3">
    <source>
        <dbReference type="ARBA" id="ARBA00022833"/>
    </source>
</evidence>
<protein>
    <recommendedName>
        <fullName evidence="4">5-methylthioadenosine/S-adenosylhomocysteine deaminase</fullName>
        <shortName evidence="4">MTA/SAH deaminase</shortName>
        <ecNumber evidence="4">3.5.4.28</ecNumber>
        <ecNumber evidence="4">3.5.4.31</ecNumber>
    </recommendedName>
</protein>
<evidence type="ECO:0000259" key="5">
    <source>
        <dbReference type="Pfam" id="PF01979"/>
    </source>
</evidence>
<feature type="binding site" evidence="4">
    <location>
        <position position="188"/>
    </location>
    <ligand>
        <name>substrate</name>
    </ligand>
</feature>
<dbReference type="FunFam" id="3.20.20.140:FF:000014">
    <property type="entry name" value="5-methylthioadenosine/S-adenosylhomocysteine deaminase"/>
    <property type="match status" value="1"/>
</dbReference>
<feature type="domain" description="Amidohydrolase-related" evidence="5">
    <location>
        <begin position="58"/>
        <end position="404"/>
    </location>
</feature>
<dbReference type="EC" id="3.5.4.31" evidence="4"/>
<dbReference type="InterPro" id="IPR050287">
    <property type="entry name" value="MTA/SAH_deaminase"/>
</dbReference>
<dbReference type="EMBL" id="NPCC01000005">
    <property type="protein sequence ID" value="PAE89970.1"/>
    <property type="molecule type" value="Genomic_DNA"/>
</dbReference>
<dbReference type="SUPFAM" id="SSF51556">
    <property type="entry name" value="Metallo-dependent hydrolases"/>
    <property type="match status" value="1"/>
</dbReference>